<name>A0ABU8H5S2_9SPHN</name>
<proteinExistence type="predicted"/>
<dbReference type="EMBL" id="JBBBDM010000009">
    <property type="protein sequence ID" value="MEI5688410.1"/>
    <property type="molecule type" value="Genomic_DNA"/>
</dbReference>
<comment type="caution">
    <text evidence="1">The sequence shown here is derived from an EMBL/GenBank/DDBJ whole genome shotgun (WGS) entry which is preliminary data.</text>
</comment>
<keyword evidence="2" id="KW-1185">Reference proteome</keyword>
<sequence>MGSAIAALAASQAAAAQDGQAGVTAQPIRFDVAAPLSPSSGTSTVSPSSVPQAMERMRADDTTADLSLGTIYAQGKFGTGSTTSIWSSALGARLRVGDWTLSASLPWMRIRSRSTIFTGIDSTPILVAPDTAPVRRTNQGFGDLTLGASYTIVSDSTPLEVQLSGRAKINTATASSRLSSGENDYAAGVDVSYPIGKVTPFAAFSYRFLGDTALYRLRDGPAASAGASYALDSNSFLLASYHYSRAATRLVDDAHELFAGASTRLRGTPLRATGFATVGLSRGAAAASAGLSLSLDLRRRDAR</sequence>
<dbReference type="SUPFAM" id="SSF56935">
    <property type="entry name" value="Porins"/>
    <property type="match status" value="1"/>
</dbReference>
<organism evidence="1 2">
    <name type="scientific">Sphingomonas kyungheensis</name>
    <dbReference type="NCBI Taxonomy" id="1069987"/>
    <lineage>
        <taxon>Bacteria</taxon>
        <taxon>Pseudomonadati</taxon>
        <taxon>Pseudomonadota</taxon>
        <taxon>Alphaproteobacteria</taxon>
        <taxon>Sphingomonadales</taxon>
        <taxon>Sphingomonadaceae</taxon>
        <taxon>Sphingomonas</taxon>
    </lineage>
</organism>
<gene>
    <name evidence="1" type="ORF">V8201_15065</name>
</gene>
<evidence type="ECO:0000313" key="1">
    <source>
        <dbReference type="EMBL" id="MEI5688410.1"/>
    </source>
</evidence>
<dbReference type="RefSeq" id="WP_271300075.1">
    <property type="nucleotide sequence ID" value="NZ_JBBBDM010000009.1"/>
</dbReference>
<dbReference type="Gene3D" id="2.40.160.10">
    <property type="entry name" value="Porin"/>
    <property type="match status" value="1"/>
</dbReference>
<accession>A0ABU8H5S2</accession>
<evidence type="ECO:0000313" key="2">
    <source>
        <dbReference type="Proteomes" id="UP001367771"/>
    </source>
</evidence>
<protein>
    <submittedName>
        <fullName evidence="1">Transporter</fullName>
    </submittedName>
</protein>
<dbReference type="InterPro" id="IPR023614">
    <property type="entry name" value="Porin_dom_sf"/>
</dbReference>
<reference evidence="1 2" key="1">
    <citation type="journal article" date="2013" name="Int. J. Syst. Evol. Microbiol.">
        <title>Sphingomonas kyungheensis sp. nov., a bacterium with ginsenoside-converting activity isolated from soil of a ginseng field.</title>
        <authorList>
            <person name="Son H.M."/>
            <person name="Yang J.E."/>
            <person name="Park Y."/>
            <person name="Han C.K."/>
            <person name="Kim S.G."/>
            <person name="Kook M."/>
            <person name="Yi T.H."/>
        </authorList>
    </citation>
    <scope>NUCLEOTIDE SEQUENCE [LARGE SCALE GENOMIC DNA]</scope>
    <source>
        <strain evidence="1 2">LMG 26582</strain>
    </source>
</reference>
<dbReference type="Proteomes" id="UP001367771">
    <property type="component" value="Unassembled WGS sequence"/>
</dbReference>